<evidence type="ECO:0000313" key="3">
    <source>
        <dbReference type="Proteomes" id="UP000783588"/>
    </source>
</evidence>
<protein>
    <submittedName>
        <fullName evidence="2">Oligosaccharide repeat unit polymerase</fullName>
    </submittedName>
</protein>
<organism evidence="2 3">
    <name type="scientific">Butyricicoccus intestinisimiae</name>
    <dbReference type="NCBI Taxonomy" id="2841509"/>
    <lineage>
        <taxon>Bacteria</taxon>
        <taxon>Bacillati</taxon>
        <taxon>Bacillota</taxon>
        <taxon>Clostridia</taxon>
        <taxon>Eubacteriales</taxon>
        <taxon>Butyricicoccaceae</taxon>
        <taxon>Butyricicoccus</taxon>
    </lineage>
</organism>
<keyword evidence="1" id="KW-1133">Transmembrane helix</keyword>
<feature type="transmembrane region" description="Helical" evidence="1">
    <location>
        <begin position="55"/>
        <end position="73"/>
    </location>
</feature>
<reference evidence="2 3" key="1">
    <citation type="submission" date="2021-06" db="EMBL/GenBank/DDBJ databases">
        <authorList>
            <person name="Sun Q."/>
            <person name="Li D."/>
        </authorList>
    </citation>
    <scope>NUCLEOTIDE SEQUENCE [LARGE SCALE GENOMIC DNA]</scope>
    <source>
        <strain evidence="2 3">MSJd-7</strain>
    </source>
</reference>
<comment type="caution">
    <text evidence="2">The sequence shown here is derived from an EMBL/GenBank/DDBJ whole genome shotgun (WGS) entry which is preliminary data.</text>
</comment>
<name>A0ABS6EP77_9FIRM</name>
<dbReference type="Proteomes" id="UP000783588">
    <property type="component" value="Unassembled WGS sequence"/>
</dbReference>
<keyword evidence="1" id="KW-0472">Membrane</keyword>
<gene>
    <name evidence="2" type="ORF">KQI75_01415</name>
</gene>
<proteinExistence type="predicted"/>
<dbReference type="NCBIfam" id="TIGR04370">
    <property type="entry name" value="glyco_rpt_poly"/>
    <property type="match status" value="1"/>
</dbReference>
<feature type="transmembrane region" description="Helical" evidence="1">
    <location>
        <begin position="27"/>
        <end position="49"/>
    </location>
</feature>
<feature type="transmembrane region" description="Helical" evidence="1">
    <location>
        <begin position="201"/>
        <end position="217"/>
    </location>
</feature>
<feature type="transmembrane region" description="Helical" evidence="1">
    <location>
        <begin position="361"/>
        <end position="378"/>
    </location>
</feature>
<dbReference type="EMBL" id="JAHLQI010000001">
    <property type="protein sequence ID" value="MBU5489298.1"/>
    <property type="molecule type" value="Genomic_DNA"/>
</dbReference>
<keyword evidence="3" id="KW-1185">Reference proteome</keyword>
<dbReference type="RefSeq" id="WP_216468903.1">
    <property type="nucleotide sequence ID" value="NZ_JAHLQI010000001.1"/>
</dbReference>
<feature type="transmembrane region" description="Helical" evidence="1">
    <location>
        <begin position="94"/>
        <end position="113"/>
    </location>
</feature>
<evidence type="ECO:0000256" key="1">
    <source>
        <dbReference type="SAM" id="Phobius"/>
    </source>
</evidence>
<feature type="transmembrane region" description="Helical" evidence="1">
    <location>
        <begin position="238"/>
        <end position="255"/>
    </location>
</feature>
<feature type="transmembrane region" description="Helical" evidence="1">
    <location>
        <begin position="411"/>
        <end position="426"/>
    </location>
</feature>
<sequence>MLYLFCGIVFIIGLIAIKTEKKVFNPLTLFCIMWSSILFSSTLQLYSLYKGDDRTYRLMMIGIATFIIGYYLARLLIGNKRLVIGKKRKSVIEYSLNYQLLYILLIISLLFYLKDLITVFSRLVTGGSLADIQVLVQGTDNLHNRSGIENAIRLLIINPFGWAIIPILAVDIWMGRKDKKLLLLTGILMISRILTTGGRAAFLNFAIYFIVVFFFTGQSKRQRISDTVKNNVKKNKKIFRVMMVLSVVLLGYMTYSRAGEGALKTIYFDFAMEPYLCGVWMDVVNSKSIVGYGMISLSGFIFPVLYLVKNLLRFPTMPTYYQELFDLTLSLDTEWKWVGARVYANAYVSAFWFLYSDFRMIGIIVGMLIYGFISRLVYNNTKMMANQKNVCIYALYYIGVFYTFVRFQFTSTEYAMAIIFVALLAYRKKTIYLPEETHVQ</sequence>
<accession>A0ABS6EP77</accession>
<keyword evidence="1" id="KW-0812">Transmembrane</keyword>
<feature type="transmembrane region" description="Helical" evidence="1">
    <location>
        <begin position="289"/>
        <end position="308"/>
    </location>
</feature>
<feature type="transmembrane region" description="Helical" evidence="1">
    <location>
        <begin position="151"/>
        <end position="173"/>
    </location>
</feature>
<evidence type="ECO:0000313" key="2">
    <source>
        <dbReference type="EMBL" id="MBU5489298.1"/>
    </source>
</evidence>